<feature type="region of interest" description="Disordered" evidence="1">
    <location>
        <begin position="363"/>
        <end position="430"/>
    </location>
</feature>
<protein>
    <submittedName>
        <fullName evidence="2">Uncharacterized protein</fullName>
    </submittedName>
</protein>
<reference evidence="2" key="1">
    <citation type="journal article" date="2020" name="Stud. Mycol.">
        <title>101 Dothideomycetes genomes: a test case for predicting lifestyles and emergence of pathogens.</title>
        <authorList>
            <person name="Haridas S."/>
            <person name="Albert R."/>
            <person name="Binder M."/>
            <person name="Bloem J."/>
            <person name="Labutti K."/>
            <person name="Salamov A."/>
            <person name="Andreopoulos B."/>
            <person name="Baker S."/>
            <person name="Barry K."/>
            <person name="Bills G."/>
            <person name="Bluhm B."/>
            <person name="Cannon C."/>
            <person name="Castanera R."/>
            <person name="Culley D."/>
            <person name="Daum C."/>
            <person name="Ezra D."/>
            <person name="Gonzalez J."/>
            <person name="Henrissat B."/>
            <person name="Kuo A."/>
            <person name="Liang C."/>
            <person name="Lipzen A."/>
            <person name="Lutzoni F."/>
            <person name="Magnuson J."/>
            <person name="Mondo S."/>
            <person name="Nolan M."/>
            <person name="Ohm R."/>
            <person name="Pangilinan J."/>
            <person name="Park H.-J."/>
            <person name="Ramirez L."/>
            <person name="Alfaro M."/>
            <person name="Sun H."/>
            <person name="Tritt A."/>
            <person name="Yoshinaga Y."/>
            <person name="Zwiers L.-H."/>
            <person name="Turgeon B."/>
            <person name="Goodwin S."/>
            <person name="Spatafora J."/>
            <person name="Crous P."/>
            <person name="Grigoriev I."/>
        </authorList>
    </citation>
    <scope>NUCLEOTIDE SEQUENCE</scope>
    <source>
        <strain evidence="2">CBS 133067</strain>
    </source>
</reference>
<name>A0A9P4I815_9PEZI</name>
<evidence type="ECO:0000313" key="3">
    <source>
        <dbReference type="Proteomes" id="UP000799772"/>
    </source>
</evidence>
<feature type="region of interest" description="Disordered" evidence="1">
    <location>
        <begin position="83"/>
        <end position="102"/>
    </location>
</feature>
<feature type="compositionally biased region" description="Basic and acidic residues" evidence="1">
    <location>
        <begin position="363"/>
        <end position="375"/>
    </location>
</feature>
<dbReference type="Proteomes" id="UP000799772">
    <property type="component" value="Unassembled WGS sequence"/>
</dbReference>
<feature type="compositionally biased region" description="Low complexity" evidence="1">
    <location>
        <begin position="120"/>
        <end position="133"/>
    </location>
</feature>
<comment type="caution">
    <text evidence="2">The sequence shown here is derived from an EMBL/GenBank/DDBJ whole genome shotgun (WGS) entry which is preliminary data.</text>
</comment>
<feature type="compositionally biased region" description="Low complexity" evidence="1">
    <location>
        <begin position="376"/>
        <end position="389"/>
    </location>
</feature>
<gene>
    <name evidence="2" type="ORF">NA57DRAFT_61566</name>
</gene>
<feature type="region of interest" description="Disordered" evidence="1">
    <location>
        <begin position="118"/>
        <end position="198"/>
    </location>
</feature>
<accession>A0A9P4I815</accession>
<dbReference type="AlphaFoldDB" id="A0A9P4I815"/>
<evidence type="ECO:0000256" key="1">
    <source>
        <dbReference type="SAM" id="MobiDB-lite"/>
    </source>
</evidence>
<keyword evidence="3" id="KW-1185">Reference proteome</keyword>
<proteinExistence type="predicted"/>
<sequence>MSSEIFPELGEAPRRRNFSSFASDSAAELVDQSSARYAPTVTERLYFPNRNPNVQLYPLKEFEPPSPAYSPNRLRSLSVCTAPPTTSVRRHPETVSWPGESSDYGPYEIALSGIGKHLPLESSQPSSTLPSLSCDEGSDGSVDGSIADVEPSVGSNVIGQSLLVPPDTQGSDNEDVSRNSGIEKSSLSKSDNATHSEQSSSFFETVTNMWKALRNQSTFGSSSSVTLASHSHPLPYRVKPSHISTAKTNISMRPTSQKIFRCRCGAVFEDAVQFGAHLRQAHNSLPALLGSDHKIKRQNQEIMAVSPPPSNIFGSLLGASVGRAQTAALASHPAATTFTSHSFTPSPSGYGHVQIAQKDIDTEEPGKTAMSEHRAAGSSNKNNASIANAHKTSKSHKTHLSNGQQDDADSSEEELPGRKRQKKKDTTDSEVSKLACPRWKALRCPLDHPCANWKGDDMSDVLKHLRCRNHVYPDQPNTPRKRPNICAGCHREFDSYTTYSNHYGRNERGKNKICNVFKQGRVEKWQWLFEYLDCGITKPAPSPYWCENGITIGSVPALMEIVGQTENAGGINAQQTQALQQQIQTLEQQSSASYVLLHRLWQHTHFTLLMDRNNGTQLAIDINEAVGPLNPTLSDAFEQMRQFTQESPQEFPQEFIQEYQTLLPGAWGEDQTGQ</sequence>
<dbReference type="EMBL" id="ML978138">
    <property type="protein sequence ID" value="KAF2093451.1"/>
    <property type="molecule type" value="Genomic_DNA"/>
</dbReference>
<organism evidence="2 3">
    <name type="scientific">Rhizodiscina lignyota</name>
    <dbReference type="NCBI Taxonomy" id="1504668"/>
    <lineage>
        <taxon>Eukaryota</taxon>
        <taxon>Fungi</taxon>
        <taxon>Dikarya</taxon>
        <taxon>Ascomycota</taxon>
        <taxon>Pezizomycotina</taxon>
        <taxon>Dothideomycetes</taxon>
        <taxon>Pleosporomycetidae</taxon>
        <taxon>Aulographales</taxon>
        <taxon>Rhizodiscinaceae</taxon>
        <taxon>Rhizodiscina</taxon>
    </lineage>
</organism>
<evidence type="ECO:0000313" key="2">
    <source>
        <dbReference type="EMBL" id="KAF2093451.1"/>
    </source>
</evidence>
<feature type="compositionally biased region" description="Polar residues" evidence="1">
    <location>
        <begin position="178"/>
        <end position="198"/>
    </location>
</feature>